<feature type="transmembrane region" description="Helical" evidence="13">
    <location>
        <begin position="132"/>
        <end position="151"/>
    </location>
</feature>
<keyword evidence="11" id="KW-0333">Golgi apparatus</keyword>
<reference evidence="14 15" key="1">
    <citation type="journal article" date="2021" name="BMC Biol.">
        <title>Horizontally acquired antibacterial genes associated with adaptive radiation of ladybird beetles.</title>
        <authorList>
            <person name="Li H.S."/>
            <person name="Tang X.F."/>
            <person name="Huang Y.H."/>
            <person name="Xu Z.Y."/>
            <person name="Chen M.L."/>
            <person name="Du X.Y."/>
            <person name="Qiu B.Y."/>
            <person name="Chen P.T."/>
            <person name="Zhang W."/>
            <person name="Slipinski A."/>
            <person name="Escalona H.E."/>
            <person name="Waterhouse R.M."/>
            <person name="Zwick A."/>
            <person name="Pang H."/>
        </authorList>
    </citation>
    <scope>NUCLEOTIDE SEQUENCE [LARGE SCALE GENOMIC DNA]</scope>
    <source>
        <strain evidence="14">SYSU2018</strain>
    </source>
</reference>
<evidence type="ECO:0000256" key="4">
    <source>
        <dbReference type="ARBA" id="ARBA00021741"/>
    </source>
</evidence>
<evidence type="ECO:0000256" key="10">
    <source>
        <dbReference type="ARBA" id="ARBA00022989"/>
    </source>
</evidence>
<keyword evidence="6" id="KW-1003">Cell membrane</keyword>
<name>A0ABD2MRN8_9CUCU</name>
<feature type="transmembrane region" description="Helical" evidence="13">
    <location>
        <begin position="163"/>
        <end position="184"/>
    </location>
</feature>
<feature type="transmembrane region" description="Helical" evidence="13">
    <location>
        <begin position="190"/>
        <end position="211"/>
    </location>
</feature>
<protein>
    <recommendedName>
        <fullName evidence="4">Sugar transporter SWEET1</fullName>
    </recommendedName>
</protein>
<feature type="transmembrane region" description="Helical" evidence="13">
    <location>
        <begin position="74"/>
        <end position="95"/>
    </location>
</feature>
<keyword evidence="5" id="KW-0813">Transport</keyword>
<accession>A0ABD2MRN8</accession>
<keyword evidence="9" id="KW-0677">Repeat</keyword>
<evidence type="ECO:0000256" key="5">
    <source>
        <dbReference type="ARBA" id="ARBA00022448"/>
    </source>
</evidence>
<evidence type="ECO:0000256" key="8">
    <source>
        <dbReference type="ARBA" id="ARBA00022692"/>
    </source>
</evidence>
<dbReference type="PANTHER" id="PTHR10791">
    <property type="entry name" value="RAG1-ACTIVATING PROTEIN 1"/>
    <property type="match status" value="1"/>
</dbReference>
<dbReference type="AlphaFoldDB" id="A0ABD2MRN8"/>
<dbReference type="Gene3D" id="1.20.1280.290">
    <property type="match status" value="2"/>
</dbReference>
<evidence type="ECO:0000256" key="2">
    <source>
        <dbReference type="ARBA" id="ARBA00004653"/>
    </source>
</evidence>
<evidence type="ECO:0000256" key="12">
    <source>
        <dbReference type="ARBA" id="ARBA00023136"/>
    </source>
</evidence>
<evidence type="ECO:0000313" key="14">
    <source>
        <dbReference type="EMBL" id="KAL3269054.1"/>
    </source>
</evidence>
<sequence length="217" mass="24382">MESLHNILQPHKETIGTIASIVTIAQFFSGVFICKEIYNRKTTRGVSAVPFIGAVIIGILVFKYAVIIQDDAMLRANIASIIINMSYTAVFLYYSEDPWEEIYKPTCFGVLLVAIMLGYAEVESAEKLEYRYGFLVTVLQLLLLASPLRDLANIISSKDASSIPFPLAFMASIVSFLWFIYAIILNNIFMLIQNFIGFIICMVQLGLVFTYGSQRNQ</sequence>
<proteinExistence type="inferred from homology"/>
<dbReference type="Pfam" id="PF03083">
    <property type="entry name" value="MtN3_slv"/>
    <property type="match status" value="2"/>
</dbReference>
<evidence type="ECO:0000313" key="15">
    <source>
        <dbReference type="Proteomes" id="UP001516400"/>
    </source>
</evidence>
<dbReference type="PANTHER" id="PTHR10791:SF5">
    <property type="entry name" value="SUGAR TRANSPORTER SWEET"/>
    <property type="match status" value="1"/>
</dbReference>
<dbReference type="FunFam" id="1.20.1280.290:FF:000004">
    <property type="entry name" value="Sugar transporter SWEET"/>
    <property type="match status" value="1"/>
</dbReference>
<organism evidence="14 15">
    <name type="scientific">Cryptolaemus montrouzieri</name>
    <dbReference type="NCBI Taxonomy" id="559131"/>
    <lineage>
        <taxon>Eukaryota</taxon>
        <taxon>Metazoa</taxon>
        <taxon>Ecdysozoa</taxon>
        <taxon>Arthropoda</taxon>
        <taxon>Hexapoda</taxon>
        <taxon>Insecta</taxon>
        <taxon>Pterygota</taxon>
        <taxon>Neoptera</taxon>
        <taxon>Endopterygota</taxon>
        <taxon>Coleoptera</taxon>
        <taxon>Polyphaga</taxon>
        <taxon>Cucujiformia</taxon>
        <taxon>Coccinelloidea</taxon>
        <taxon>Coccinellidae</taxon>
        <taxon>Scymninae</taxon>
        <taxon>Scymnini</taxon>
        <taxon>Cryptolaemus</taxon>
    </lineage>
</organism>
<gene>
    <name evidence="14" type="ORF">HHI36_008137</name>
</gene>
<dbReference type="EMBL" id="JABFTP020000021">
    <property type="protein sequence ID" value="KAL3269054.1"/>
    <property type="molecule type" value="Genomic_DNA"/>
</dbReference>
<dbReference type="Proteomes" id="UP001516400">
    <property type="component" value="Unassembled WGS sequence"/>
</dbReference>
<keyword evidence="10 13" id="KW-1133">Transmembrane helix</keyword>
<comment type="similarity">
    <text evidence="3">Belongs to the SWEET sugar transporter family.</text>
</comment>
<evidence type="ECO:0000256" key="3">
    <source>
        <dbReference type="ARBA" id="ARBA00007809"/>
    </source>
</evidence>
<evidence type="ECO:0000256" key="13">
    <source>
        <dbReference type="SAM" id="Phobius"/>
    </source>
</evidence>
<dbReference type="InterPro" id="IPR004316">
    <property type="entry name" value="SWEET_rpt"/>
</dbReference>
<keyword evidence="15" id="KW-1185">Reference proteome</keyword>
<evidence type="ECO:0000256" key="9">
    <source>
        <dbReference type="ARBA" id="ARBA00022737"/>
    </source>
</evidence>
<dbReference type="GO" id="GO:0000139">
    <property type="term" value="C:Golgi membrane"/>
    <property type="evidence" value="ECO:0007669"/>
    <property type="project" value="UniProtKB-SubCell"/>
</dbReference>
<comment type="subcellular location">
    <subcellularLocation>
        <location evidence="1">Cell membrane</location>
        <topology evidence="1">Multi-pass membrane protein</topology>
    </subcellularLocation>
    <subcellularLocation>
        <location evidence="2">Golgi apparatus membrane</location>
        <topology evidence="2">Multi-pass membrane protein</topology>
    </subcellularLocation>
</comment>
<evidence type="ECO:0000256" key="6">
    <source>
        <dbReference type="ARBA" id="ARBA00022475"/>
    </source>
</evidence>
<evidence type="ECO:0000256" key="11">
    <source>
        <dbReference type="ARBA" id="ARBA00023034"/>
    </source>
</evidence>
<feature type="transmembrane region" description="Helical" evidence="13">
    <location>
        <begin position="15"/>
        <end position="34"/>
    </location>
</feature>
<feature type="transmembrane region" description="Helical" evidence="13">
    <location>
        <begin position="46"/>
        <end position="68"/>
    </location>
</feature>
<keyword evidence="7" id="KW-0762">Sugar transport</keyword>
<evidence type="ECO:0000256" key="1">
    <source>
        <dbReference type="ARBA" id="ARBA00004651"/>
    </source>
</evidence>
<comment type="caution">
    <text evidence="14">The sequence shown here is derived from an EMBL/GenBank/DDBJ whole genome shotgun (WGS) entry which is preliminary data.</text>
</comment>
<keyword evidence="8 13" id="KW-0812">Transmembrane</keyword>
<evidence type="ECO:0000256" key="7">
    <source>
        <dbReference type="ARBA" id="ARBA00022597"/>
    </source>
</evidence>
<keyword evidence="12 13" id="KW-0472">Membrane</keyword>
<dbReference type="GO" id="GO:0005886">
    <property type="term" value="C:plasma membrane"/>
    <property type="evidence" value="ECO:0007669"/>
    <property type="project" value="UniProtKB-SubCell"/>
</dbReference>
<feature type="transmembrane region" description="Helical" evidence="13">
    <location>
        <begin position="102"/>
        <end position="120"/>
    </location>
</feature>
<dbReference type="InterPro" id="IPR047664">
    <property type="entry name" value="SWEET"/>
</dbReference>